<dbReference type="EMBL" id="FNIM01000003">
    <property type="protein sequence ID" value="SDN40315.1"/>
    <property type="molecule type" value="Genomic_DNA"/>
</dbReference>
<feature type="region of interest" description="Disordered" evidence="1">
    <location>
        <begin position="1266"/>
        <end position="1287"/>
    </location>
</feature>
<protein>
    <recommendedName>
        <fullName evidence="3">Ig-like domain-containing protein</fullName>
    </recommendedName>
</protein>
<dbReference type="InterPro" id="IPR013783">
    <property type="entry name" value="Ig-like_fold"/>
</dbReference>
<dbReference type="Proteomes" id="UP000198541">
    <property type="component" value="Unassembled WGS sequence"/>
</dbReference>
<dbReference type="Gene3D" id="2.60.40.1140">
    <property type="entry name" value="Collagen-binding surface protein Cna, B-type domain"/>
    <property type="match status" value="2"/>
</dbReference>
<dbReference type="InterPro" id="IPR046022">
    <property type="entry name" value="DUF5979"/>
</dbReference>
<feature type="transmembrane region" description="Helical" evidence="2">
    <location>
        <begin position="2764"/>
        <end position="2783"/>
    </location>
</feature>
<keyword evidence="5" id="KW-1185">Reference proteome</keyword>
<reference evidence="5" key="1">
    <citation type="submission" date="2016-10" db="EMBL/GenBank/DDBJ databases">
        <authorList>
            <person name="Varghese N."/>
            <person name="Submissions S."/>
        </authorList>
    </citation>
    <scope>NUCLEOTIDE SEQUENCE [LARGE SCALE GENOMIC DNA]</scope>
    <source>
        <strain evidence="5">DSM 27982</strain>
    </source>
</reference>
<evidence type="ECO:0000256" key="1">
    <source>
        <dbReference type="SAM" id="MobiDB-lite"/>
    </source>
</evidence>
<evidence type="ECO:0000256" key="2">
    <source>
        <dbReference type="SAM" id="Phobius"/>
    </source>
</evidence>
<dbReference type="Pfam" id="PF17802">
    <property type="entry name" value="SpaA"/>
    <property type="match status" value="1"/>
</dbReference>
<gene>
    <name evidence="4" type="ORF">SAMN05216355_10366</name>
</gene>
<keyword evidence="2" id="KW-0472">Membrane</keyword>
<proteinExistence type="predicted"/>
<dbReference type="InterPro" id="IPR041033">
    <property type="entry name" value="SpaA_PFL_dom_1"/>
</dbReference>
<feature type="compositionally biased region" description="Low complexity" evidence="1">
    <location>
        <begin position="1271"/>
        <end position="1287"/>
    </location>
</feature>
<evidence type="ECO:0000313" key="5">
    <source>
        <dbReference type="Proteomes" id="UP000198541"/>
    </source>
</evidence>
<dbReference type="InterPro" id="IPR007110">
    <property type="entry name" value="Ig-like_dom"/>
</dbReference>
<feature type="region of interest" description="Disordered" evidence="1">
    <location>
        <begin position="1492"/>
        <end position="1511"/>
    </location>
</feature>
<keyword evidence="2" id="KW-0812">Transmembrane</keyword>
<dbReference type="PROSITE" id="PS50835">
    <property type="entry name" value="IG_LIKE"/>
    <property type="match status" value="1"/>
</dbReference>
<dbReference type="STRING" id="332524.SAMN04487766_105169"/>
<name>A0A1H0B3Z8_9ACTO</name>
<organism evidence="4 5">
    <name type="scientific">Actinomyces ruminicola</name>
    <dbReference type="NCBI Taxonomy" id="332524"/>
    <lineage>
        <taxon>Bacteria</taxon>
        <taxon>Bacillati</taxon>
        <taxon>Actinomycetota</taxon>
        <taxon>Actinomycetes</taxon>
        <taxon>Actinomycetales</taxon>
        <taxon>Actinomycetaceae</taxon>
        <taxon>Actinomyces</taxon>
    </lineage>
</organism>
<evidence type="ECO:0000313" key="4">
    <source>
        <dbReference type="EMBL" id="SDN40315.1"/>
    </source>
</evidence>
<keyword evidence="2" id="KW-1133">Transmembrane helix</keyword>
<accession>A0A1H0B3Z8</accession>
<dbReference type="GO" id="GO:0005975">
    <property type="term" value="P:carbohydrate metabolic process"/>
    <property type="evidence" value="ECO:0007669"/>
    <property type="project" value="UniProtKB-ARBA"/>
</dbReference>
<sequence length="2794" mass="287078">MRHAARSRSKWGLPRSRFTAVVTVVALFASAFVGGVVLPIQPVAAAAEIVVDLGESTAVQRDVTTNSYTTPASAYNDACVRYSPQGSGYSTSKVSSSQNVFASFGYSYGQGMRCPGSYNDTIQSTVGLKPATTNSVTAGSPFLVATMRHSNKPVLQLGNVTPTVVTGTMDLTLGNAISSSFPWTLTETSNTCRSTFDSEGHYVSDGSGQYAYDVNGNIGLRSTGTWYWNGREYVGSWNGPYHYAYNRDGSLVSLPNGDVAVAGEATNGALGAIYDKFGRSCEDDVLEVASATDSTAWTDTTTGIQYKLKLWGFVNNGTSGTCSPELADQDLEDTFITKENAETYGCLYGSLEQVRAVTFAKDVTTDPSLEDSTTIRPFDYENVSAEGSTALADWGSISSLTPTDWGEAGTAHDTKHYELLAPDDQAIVKESDANTATDTTSGWRLTGVTCITNGNKQPLMNRNGEVLTDSAVNLSEGTLNLSSSELADTAENTDITCTWHNEYVGRSQLTLVKQIDGMTFPAVSEKNWTLTATPTQTSEEGTAFPYRTISGLSGEQSVTGQWTRSGTYTLSEATTGDVEGFSQQGEWSCVNQNGDAVAVTDSQVTLGANEQVTCTVTNTFKTGSIQINKTVSDPDGGLTDQNKTYTGTYDCGSANGRDFSGTWSATTSTPAVISDLPVGASCTITENAPSGDLKDDSYEWTTPSIDNPSVVVPTAPAAGQVNVTNTIVRNTGTIDVSKVVEPEDEIAAGGWTGASDRTFEVSYTCDGDGGSGTLDVSTGTPATLTVPAGTTCSFTEAAPETADGDFKDSSYEWTGAGSFDNSSVTVSKGTPETITVTNTYKRVLVDLNFAKQVDGEGYTGGEATFAIDYDCGTDYSGTVDVANGASTTVQVPRGALCTVSEPASSLNEDLLADAYDWGTPSYEGLDAAEGTMVNAADGGKTVTVVNPTEAAWGKVAVTKTVSPDAGPVTAGTTFPVTVTCDAPAQGETENYTGTFDLAATGSTATATTPYIAAGASCTVSETAPTGSEGLTDASYKWNVGPEDQTVTVQGDHTEQVTVTNTWQRDHGDFTITKQLTDLDGQGADNTYSGTWTCTHPGDDDATGTWSVTGSGAATLSVTSGPATAGGTSAAVLLGSTCTVTENDPGAPNDADPSYVFSTAGTTSGPVAIDPDTRTGNVDVTNVVARTTGGLTITKSVEGAQAGTGFTDTDFTFTYTCTPLTGEAITGTATVRAGQTSETITGIPEGSSCTVTEDTGALPAAIDPYRWDEDGTTMTATPSSGAATSADGASISFTMPGGEDAGVAVAATNTMSERYGSIQVTKTVADGSDNVKANGFTGAGDKLFPVTVTCDGAQAYSGTLADGETVTVEGIPLGRTCTVTEGTISGGLADGSYAWGVPTITDPVKVTSEDASSGTVTVTNTIERVRAEVNLNKVLSGELATQFGADNTYSGAFTCTHAGDADVTGTWSVDGAGNAAITYDGGQPPFVDSTCTPTEDLDASGAPDTDPSFSWGEPAYADATVTADGTASMTVTNTVNRDMGSLTAAKTVIGETNGLKDGQTFTLNATCTAPGVDGELTATATVANGETGVAFDRQIPAGWTCAISETSPTQDQLKDSSYAWDMVNLFPDEVTITKDQTVEVIATNTIRRVTSELSLNKAYGDGLSDGVVVDESFSGDIACHYDDDQGTTQDWNLTWTADGAGAATIDGLPEGGLPLGTVCTATENAPTQEQLRDISYRWKTPTVSDPITIGADAAANTLTVTNDAERAAQPLTVTKAYSGLEGALTDGATVRGGWSCTQADGSEVGGRWELPASGGSVTITEGAAGATLYAGADCTLTEDTPIDTSGLTDVSYAWNNPVYAVAADGQTFTEGNTLTGIAQDSDPVLRVTNSTQRIYGALAINKLVTGLDGVTAATSNVYAGTWSCTAQDGTLNEGTWRVTGAGAATLTGDYTQILVGSTCTVTETGRPTAPAGSDPSYQWTDPELDGDYGTVAQAQTIARDATSTAEVTNAASERTLATGFTVNKAISGATDGATGESYTVDYTCTAGQDTFTGTLTLPADGTAVAVEGVPVGATCTLTETAPGDDSLAAPADGSFTWTDPMTYEVQGADADTSTPGAVTFTLPAQADAAVTATVTNDVAPHAGVNKTFTGTSKHLDAEGNWTGETWDVTYQVTVTNPSQVQELTYELVDTPTVPEGTTLNSITVTGGALEGTLAQDAGPVTVVTGATLPAGATHTYQVVLNVTAPDTGLPGVGEGECSAQAATDGTAIHNTASVTSGEVTDTAEDCGDVPINPKFSVRKDPVDVVRNGDTYTATYTVTVENTSRAASRIIADVTDAPALPETAKITGVAVLENGEAAADAEIPGITDGVLDGPVTLAKADSGPVLAGGTAGDDGTVTGGGTRVITVQVSFSVNSAAADFEDTDYQCGHERADGAPSGLVNTTAMVGDTDGDENNTACLDLTPRLTVSKSVATTGVGTTSSFEVSYTITVTNEGELAQSTGLLRDRPDFAPGLDIDQVAVTAPGGEPVAAEADAEGYYTLTDGDVIAPGRTAQYTLTFAVTVDPSNADYSEELLECSVEADGTRTPGHGLFNEVYPTDGRDASGRSDNTACEPVTPDAGKRVITLRKTGTQIQADGTNNLPGAEFAIYDVDPATDGAAPIAGGVSVDPVDGSLFTTAGLPINRDYWVVETKAPAGHSLLPQPIRFHLGVDADGGTTITLADTNATADTIKVIPAVTDADGNVITAIGISIHDVEIGTLPLSGGRGIGVYVAGAGLLLVAALVLSLTQTSRRRGRRA</sequence>
<dbReference type="Gene3D" id="2.60.40.10">
    <property type="entry name" value="Immunoglobulins"/>
    <property type="match status" value="1"/>
</dbReference>
<dbReference type="Pfam" id="PF19407">
    <property type="entry name" value="DUF5979"/>
    <property type="match status" value="13"/>
</dbReference>
<evidence type="ECO:0000259" key="3">
    <source>
        <dbReference type="PROSITE" id="PS50835"/>
    </source>
</evidence>
<feature type="domain" description="Ig-like" evidence="3">
    <location>
        <begin position="521"/>
        <end position="632"/>
    </location>
</feature>